<accession>A0ABR0QWI6</accession>
<evidence type="ECO:0000256" key="1">
    <source>
        <dbReference type="SAM" id="MobiDB-lite"/>
    </source>
</evidence>
<proteinExistence type="predicted"/>
<protein>
    <submittedName>
        <fullName evidence="2">Uncharacterized protein</fullName>
    </submittedName>
</protein>
<name>A0ABR0QWI6_GOSAR</name>
<comment type="caution">
    <text evidence="2">The sequence shown here is derived from an EMBL/GenBank/DDBJ whole genome shotgun (WGS) entry which is preliminary data.</text>
</comment>
<reference evidence="2 3" key="1">
    <citation type="submission" date="2023-03" db="EMBL/GenBank/DDBJ databases">
        <title>WGS of Gossypium arboreum.</title>
        <authorList>
            <person name="Yu D."/>
        </authorList>
    </citation>
    <scope>NUCLEOTIDE SEQUENCE [LARGE SCALE GENOMIC DNA]</scope>
    <source>
        <tissue evidence="2">Leaf</tissue>
    </source>
</reference>
<gene>
    <name evidence="2" type="ORF">PVK06_005692</name>
</gene>
<organism evidence="2 3">
    <name type="scientific">Gossypium arboreum</name>
    <name type="common">Tree cotton</name>
    <name type="synonym">Gossypium nanking</name>
    <dbReference type="NCBI Taxonomy" id="29729"/>
    <lineage>
        <taxon>Eukaryota</taxon>
        <taxon>Viridiplantae</taxon>
        <taxon>Streptophyta</taxon>
        <taxon>Embryophyta</taxon>
        <taxon>Tracheophyta</taxon>
        <taxon>Spermatophyta</taxon>
        <taxon>Magnoliopsida</taxon>
        <taxon>eudicotyledons</taxon>
        <taxon>Gunneridae</taxon>
        <taxon>Pentapetalae</taxon>
        <taxon>rosids</taxon>
        <taxon>malvids</taxon>
        <taxon>Malvales</taxon>
        <taxon>Malvaceae</taxon>
        <taxon>Malvoideae</taxon>
        <taxon>Gossypium</taxon>
    </lineage>
</organism>
<feature type="compositionally biased region" description="Acidic residues" evidence="1">
    <location>
        <begin position="72"/>
        <end position="83"/>
    </location>
</feature>
<feature type="compositionally biased region" description="Basic and acidic residues" evidence="1">
    <location>
        <begin position="35"/>
        <end position="45"/>
    </location>
</feature>
<evidence type="ECO:0000313" key="2">
    <source>
        <dbReference type="EMBL" id="KAK5843242.1"/>
    </source>
</evidence>
<sequence length="83" mass="9052">MESDNGWVCKVCIRCDTIDHIGSNSTHDNQEIEVSDGHENDDHENSSIVVQKGNDDPTHSIGNNASANVSANEEDPSMNVEEN</sequence>
<feature type="region of interest" description="Disordered" evidence="1">
    <location>
        <begin position="20"/>
        <end position="83"/>
    </location>
</feature>
<dbReference type="Proteomes" id="UP001358586">
    <property type="component" value="Chromosome 2"/>
</dbReference>
<evidence type="ECO:0000313" key="3">
    <source>
        <dbReference type="Proteomes" id="UP001358586"/>
    </source>
</evidence>
<keyword evidence="3" id="KW-1185">Reference proteome</keyword>
<dbReference type="EMBL" id="JARKNE010000002">
    <property type="protein sequence ID" value="KAK5843242.1"/>
    <property type="molecule type" value="Genomic_DNA"/>
</dbReference>